<keyword evidence="5" id="KW-1185">Reference proteome</keyword>
<dbReference type="AlphaFoldDB" id="A0A8H7WB73"/>
<keyword evidence="2" id="KW-1133">Transmembrane helix</keyword>
<evidence type="ECO:0000313" key="4">
    <source>
        <dbReference type="EMBL" id="KAG4419969.1"/>
    </source>
</evidence>
<dbReference type="EMBL" id="JAFJYH010000094">
    <property type="protein sequence ID" value="KAG4419969.1"/>
    <property type="molecule type" value="Genomic_DNA"/>
</dbReference>
<organism evidence="4 5">
    <name type="scientific">Cadophora malorum</name>
    <dbReference type="NCBI Taxonomy" id="108018"/>
    <lineage>
        <taxon>Eukaryota</taxon>
        <taxon>Fungi</taxon>
        <taxon>Dikarya</taxon>
        <taxon>Ascomycota</taxon>
        <taxon>Pezizomycotina</taxon>
        <taxon>Leotiomycetes</taxon>
        <taxon>Helotiales</taxon>
        <taxon>Ploettnerulaceae</taxon>
        <taxon>Cadophora</taxon>
    </lineage>
</organism>
<feature type="domain" description="2EXR" evidence="3">
    <location>
        <begin position="169"/>
        <end position="224"/>
    </location>
</feature>
<dbReference type="PANTHER" id="PTHR35910:SF6">
    <property type="entry name" value="2EXR DOMAIN-CONTAINING PROTEIN"/>
    <property type="match status" value="1"/>
</dbReference>
<feature type="compositionally biased region" description="Basic residues" evidence="1">
    <location>
        <begin position="355"/>
        <end position="368"/>
    </location>
</feature>
<dbReference type="Proteomes" id="UP000664132">
    <property type="component" value="Unassembled WGS sequence"/>
</dbReference>
<evidence type="ECO:0000259" key="3">
    <source>
        <dbReference type="Pfam" id="PF20150"/>
    </source>
</evidence>
<name>A0A8H7WB73_9HELO</name>
<comment type="caution">
    <text evidence="4">The sequence shown here is derived from an EMBL/GenBank/DDBJ whole genome shotgun (WGS) entry which is preliminary data.</text>
</comment>
<reference evidence="4" key="1">
    <citation type="submission" date="2021-02" db="EMBL/GenBank/DDBJ databases">
        <title>Genome sequence Cadophora malorum strain M34.</title>
        <authorList>
            <person name="Stefanovic E."/>
            <person name="Vu D."/>
            <person name="Scully C."/>
            <person name="Dijksterhuis J."/>
            <person name="Roader J."/>
            <person name="Houbraken J."/>
        </authorList>
    </citation>
    <scope>NUCLEOTIDE SEQUENCE</scope>
    <source>
        <strain evidence="4">M34</strain>
    </source>
</reference>
<evidence type="ECO:0000256" key="1">
    <source>
        <dbReference type="SAM" id="MobiDB-lite"/>
    </source>
</evidence>
<keyword evidence="2" id="KW-0812">Transmembrane</keyword>
<proteinExistence type="predicted"/>
<gene>
    <name evidence="4" type="ORF">IFR04_006909</name>
</gene>
<dbReference type="Pfam" id="PF20150">
    <property type="entry name" value="2EXR"/>
    <property type="match status" value="1"/>
</dbReference>
<dbReference type="OrthoDB" id="2847781at2759"/>
<dbReference type="InterPro" id="IPR045518">
    <property type="entry name" value="2EXR"/>
</dbReference>
<evidence type="ECO:0000256" key="2">
    <source>
        <dbReference type="SAM" id="Phobius"/>
    </source>
</evidence>
<dbReference type="PANTHER" id="PTHR35910">
    <property type="entry name" value="2EXR DOMAIN-CONTAINING PROTEIN"/>
    <property type="match status" value="1"/>
</dbReference>
<evidence type="ECO:0000313" key="5">
    <source>
        <dbReference type="Proteomes" id="UP000664132"/>
    </source>
</evidence>
<protein>
    <recommendedName>
        <fullName evidence="3">2EXR domain-containing protein</fullName>
    </recommendedName>
</protein>
<sequence>MITYARLLIAVTRRMRLQITSVLFLLLFTTSLTVVNMSANTAMFARAVLNSGAYTDNLKSSAYVYIWSTTLMLVFLLLIQYFGQRFKALADNLLITHSDGTENGTQISNDLSNLEFLTPLDTRPQVILNMRLMRSASKCAKAAIGLSTTSATATTPEDTNHADAVLAKFTVFPKLPPEIRRMIWNLNLESRIVEICLNDASGFYSRAKLPSALQVSKESRDTILFDLELIPYDVIDGICKVLRAMPNLTTLLAVQDMQWWTIMELGVDGVHVDFSWLHSEEDKSSIQFYDDVPTALDTYLRRNEEQYKGSDPTDPEMVFCTDHEDLPFKPVFSMREHTVEQIVQRKLAETSGAKKTPRRGGPGRRKRA</sequence>
<feature type="transmembrane region" description="Helical" evidence="2">
    <location>
        <begin position="63"/>
        <end position="83"/>
    </location>
</feature>
<accession>A0A8H7WB73</accession>
<feature type="region of interest" description="Disordered" evidence="1">
    <location>
        <begin position="345"/>
        <end position="368"/>
    </location>
</feature>
<keyword evidence="2" id="KW-0472">Membrane</keyword>